<evidence type="ECO:0000313" key="13">
    <source>
        <dbReference type="EMBL" id="EAQ96653.1"/>
    </source>
</evidence>
<evidence type="ECO:0000256" key="11">
    <source>
        <dbReference type="ARBA" id="ARBA00048427"/>
    </source>
</evidence>
<evidence type="ECO:0000256" key="4">
    <source>
        <dbReference type="ARBA" id="ARBA00013113"/>
    </source>
</evidence>
<keyword evidence="9" id="KW-1208">Phospholipid metabolism</keyword>
<dbReference type="GO" id="GO:0004366">
    <property type="term" value="F:glycerol-3-phosphate O-acyltransferase activity"/>
    <property type="evidence" value="ECO:0007669"/>
    <property type="project" value="UniProtKB-EC"/>
</dbReference>
<dbReference type="PANTHER" id="PTHR12563:SF17">
    <property type="entry name" value="DIHYDROXYACETONE PHOSPHATE ACYLTRANSFERASE"/>
    <property type="match status" value="1"/>
</dbReference>
<dbReference type="GO" id="GO:0012505">
    <property type="term" value="C:endomembrane system"/>
    <property type="evidence" value="ECO:0007669"/>
    <property type="project" value="UniProtKB-SubCell"/>
</dbReference>
<dbReference type="PANTHER" id="PTHR12563">
    <property type="entry name" value="GLYCEROL-3-PHOSPHATE ACYLTRANSFERASE"/>
    <property type="match status" value="1"/>
</dbReference>
<dbReference type="SMART" id="SM00563">
    <property type="entry name" value="PlsC"/>
    <property type="match status" value="1"/>
</dbReference>
<name>A4AB99_9GAMM</name>
<keyword evidence="8" id="KW-0594">Phospholipid biosynthesis</keyword>
<sequence>MTSQPWHNLKASDQVIAVLDVAHSIEQSELETFLHRSIREHAISAEVHECVLPMVRDRENPATHNLRPLLDMPGDTMVLPLRVVWRTSLQEKNTRPRPRDLLFGNPRRPGPFRARRILRQHPERVVCIAGEPATIDQLRHRLEELQGGEVSTDELASFVAGQAGLALDVAERRLQGSRYKVPLRVADTLLASAKFRGALEQVSAETGRSMEDLLEESAEIMKELISKPQPFWLDVMAQLNHWVMRLGYDADVVIDKEGLERVRQWSREYPTALLWTHKTHVDGFAVNAMCADNDFPAPHILGGVNMAFAGLGFVARRAGAIFIRRSFQDDLLYKAVLRQYIGYLMEKRFPLSWAFEGTRSRVGKLMPPRYGLLKYVMDSAHATGAENLHIIPISISYDMIGDVKDYAALESGATKRPESLSWFIGYLRGLRQPMGKIYFDFGEPVVLPRAPSPEDPRELQRVAFAVGVAVNKVSPITLPSLISMVLLGSAPRALTADELRSEVVALTDWARKRHIALTRDLDDQDPAQVSDLTDKMIASGLLTRYDDGPEQVYTIAAERHVVASYYRNMVIHYFLNKSIIELALVNMAQQEQTGSEAFWDEAERLRDYFKFEFFYAPKEEFRRDVNAELSRYQPAWEAALDEPGAALAIFTRLQPRMAHAVLLPFVEAYRVVADVLARQALTDTLTEKDCVQKSLAYGRQAYLQRRISSEASIGRLLFSNAFRLMDNLELVEGGSEGQDEGQNAGQSDGEDLAERRLQMAQSFRELQRRIERVRAAALP</sequence>
<protein>
    <recommendedName>
        <fullName evidence="5">Glycerol-3-phosphate acyltransferase</fullName>
        <ecNumber evidence="4">2.3.1.15</ecNumber>
    </recommendedName>
</protein>
<dbReference type="Pfam" id="PF01553">
    <property type="entry name" value="Acyltransferase"/>
    <property type="match status" value="1"/>
</dbReference>
<keyword evidence="8" id="KW-0444">Lipid biosynthesis</keyword>
<evidence type="ECO:0000256" key="10">
    <source>
        <dbReference type="ARBA" id="ARBA00023315"/>
    </source>
</evidence>
<evidence type="ECO:0000256" key="5">
    <source>
        <dbReference type="ARBA" id="ARBA00013432"/>
    </source>
</evidence>
<comment type="caution">
    <text evidence="13">The sequence shown here is derived from an EMBL/GenBank/DDBJ whole genome shotgun (WGS) entry which is preliminary data.</text>
</comment>
<keyword evidence="10 13" id="KW-0012">Acyltransferase</keyword>
<keyword evidence="14" id="KW-1185">Reference proteome</keyword>
<dbReference type="EMBL" id="AAOA02000004">
    <property type="protein sequence ID" value="EAQ96653.1"/>
    <property type="molecule type" value="Genomic_DNA"/>
</dbReference>
<dbReference type="EC" id="2.3.1.15" evidence="4"/>
<dbReference type="InterPro" id="IPR022284">
    <property type="entry name" value="GPAT/DHAPAT"/>
</dbReference>
<proteinExistence type="inferred from homology"/>
<dbReference type="eggNOG" id="COG2937">
    <property type="taxonomic scope" value="Bacteria"/>
</dbReference>
<gene>
    <name evidence="13" type="ORF">KT71_06499</name>
</gene>
<comment type="similarity">
    <text evidence="3">Belongs to the GPAT/DAPAT family.</text>
</comment>
<dbReference type="CDD" id="cd07993">
    <property type="entry name" value="LPLAT_DHAPAT-like"/>
    <property type="match status" value="1"/>
</dbReference>
<dbReference type="OrthoDB" id="335193at2"/>
<dbReference type="UniPathway" id="UPA00557">
    <property type="reaction ID" value="UER00612"/>
</dbReference>
<evidence type="ECO:0000256" key="7">
    <source>
        <dbReference type="ARBA" id="ARBA00023136"/>
    </source>
</evidence>
<evidence type="ECO:0000313" key="14">
    <source>
        <dbReference type="Proteomes" id="UP000019205"/>
    </source>
</evidence>
<dbReference type="STRING" id="314285.KT71_06499"/>
<evidence type="ECO:0000256" key="6">
    <source>
        <dbReference type="ARBA" id="ARBA00022679"/>
    </source>
</evidence>
<dbReference type="SUPFAM" id="SSF69593">
    <property type="entry name" value="Glycerol-3-phosphate (1)-acyltransferase"/>
    <property type="match status" value="1"/>
</dbReference>
<dbReference type="InterPro" id="IPR045520">
    <property type="entry name" value="GPAT/DHAPAT_C"/>
</dbReference>
<comment type="catalytic activity">
    <reaction evidence="11">
        <text>sn-glycerol 3-phosphate + an acyl-CoA = a 1-acyl-sn-glycero-3-phosphate + CoA</text>
        <dbReference type="Rhea" id="RHEA:15325"/>
        <dbReference type="ChEBI" id="CHEBI:57287"/>
        <dbReference type="ChEBI" id="CHEBI:57597"/>
        <dbReference type="ChEBI" id="CHEBI:57970"/>
        <dbReference type="ChEBI" id="CHEBI:58342"/>
        <dbReference type="EC" id="2.3.1.15"/>
    </reaction>
</comment>
<organism evidence="13 14">
    <name type="scientific">Congregibacter litoralis KT71</name>
    <dbReference type="NCBI Taxonomy" id="314285"/>
    <lineage>
        <taxon>Bacteria</taxon>
        <taxon>Pseudomonadati</taxon>
        <taxon>Pseudomonadota</taxon>
        <taxon>Gammaproteobacteria</taxon>
        <taxon>Cellvibrionales</taxon>
        <taxon>Halieaceae</taxon>
        <taxon>Congregibacter</taxon>
    </lineage>
</organism>
<accession>A4AB99</accession>
<dbReference type="GO" id="GO:0016024">
    <property type="term" value="P:CDP-diacylglycerol biosynthetic process"/>
    <property type="evidence" value="ECO:0007669"/>
    <property type="project" value="UniProtKB-UniPathway"/>
</dbReference>
<comment type="pathway">
    <text evidence="2">Phospholipid metabolism; CDP-diacylglycerol biosynthesis; CDP-diacylglycerol from sn-glycerol 3-phosphate: step 1/3.</text>
</comment>
<reference evidence="13 14" key="1">
    <citation type="journal article" date="2007" name="Proc. Natl. Acad. Sci. U.S.A.">
        <title>Characterization of a marine gammaproteobacterium capable of aerobic anoxygenic photosynthesis.</title>
        <authorList>
            <person name="Fuchs B.M."/>
            <person name="Spring S."/>
            <person name="Teeling H."/>
            <person name="Quast C."/>
            <person name="Wulf J."/>
            <person name="Schattenhofer M."/>
            <person name="Yan S."/>
            <person name="Ferriera S."/>
            <person name="Johnson J."/>
            <person name="Glockner F.O."/>
            <person name="Amann R."/>
        </authorList>
    </citation>
    <scope>NUCLEOTIDE SEQUENCE [LARGE SCALE GENOMIC DNA]</scope>
    <source>
        <strain evidence="13">KT71</strain>
    </source>
</reference>
<feature type="domain" description="Phospholipid/glycerol acyltransferase" evidence="12">
    <location>
        <begin position="271"/>
        <end position="398"/>
    </location>
</feature>
<dbReference type="AlphaFoldDB" id="A4AB99"/>
<dbReference type="NCBIfam" id="NF002886">
    <property type="entry name" value="PRK03355.1"/>
    <property type="match status" value="1"/>
</dbReference>
<dbReference type="InterPro" id="IPR041728">
    <property type="entry name" value="GPAT/DHAPAT_LPLAT"/>
</dbReference>
<evidence type="ECO:0000256" key="1">
    <source>
        <dbReference type="ARBA" id="ARBA00004184"/>
    </source>
</evidence>
<keyword evidence="8" id="KW-0443">Lipid metabolism</keyword>
<dbReference type="InterPro" id="IPR002123">
    <property type="entry name" value="Plipid/glycerol_acylTrfase"/>
</dbReference>
<evidence type="ECO:0000256" key="9">
    <source>
        <dbReference type="ARBA" id="ARBA00023264"/>
    </source>
</evidence>
<dbReference type="HOGENOM" id="CLU_015407_1_0_6"/>
<evidence type="ECO:0000256" key="3">
    <source>
        <dbReference type="ARBA" id="ARBA00007937"/>
    </source>
</evidence>
<evidence type="ECO:0000256" key="8">
    <source>
        <dbReference type="ARBA" id="ARBA00023209"/>
    </source>
</evidence>
<dbReference type="GO" id="GO:0005886">
    <property type="term" value="C:plasma membrane"/>
    <property type="evidence" value="ECO:0007669"/>
    <property type="project" value="TreeGrafter"/>
</dbReference>
<dbReference type="RefSeq" id="WP_008293721.1">
    <property type="nucleotide sequence ID" value="NZ_CM002299.1"/>
</dbReference>
<dbReference type="Pfam" id="PF19277">
    <property type="entry name" value="GPAT_C"/>
    <property type="match status" value="1"/>
</dbReference>
<evidence type="ECO:0000259" key="12">
    <source>
        <dbReference type="SMART" id="SM00563"/>
    </source>
</evidence>
<reference evidence="13 14" key="2">
    <citation type="journal article" date="2009" name="PLoS ONE">
        <title>The photosynthetic apparatus and its regulation in the aerobic gammaproteobacterium Congregibacter litoralis gen. nov., sp. nov.</title>
        <authorList>
            <person name="Spring S."/>
            <person name="Lunsdorf H."/>
            <person name="Fuchs B.M."/>
            <person name="Tindall B.J."/>
        </authorList>
    </citation>
    <scope>NUCLEOTIDE SEQUENCE [LARGE SCALE GENOMIC DNA]</scope>
    <source>
        <strain evidence="13">KT71</strain>
    </source>
</reference>
<keyword evidence="7" id="KW-0472">Membrane</keyword>
<comment type="subcellular location">
    <subcellularLocation>
        <location evidence="1">Endomembrane system</location>
        <topology evidence="1">Peripheral membrane protein</topology>
    </subcellularLocation>
</comment>
<dbReference type="Proteomes" id="UP000019205">
    <property type="component" value="Chromosome"/>
</dbReference>
<evidence type="ECO:0000256" key="2">
    <source>
        <dbReference type="ARBA" id="ARBA00004765"/>
    </source>
</evidence>
<keyword evidence="6 13" id="KW-0808">Transferase</keyword>